<accession>A0A2J7R1T3</accession>
<sequence length="52" mass="6251">MFPVYGRKCLSCKVVHSWVEKCGKCFADNEEVETEVQKWLRQQPKDFYRPVK</sequence>
<proteinExistence type="predicted"/>
<dbReference type="Proteomes" id="UP000235965">
    <property type="component" value="Unassembled WGS sequence"/>
</dbReference>
<dbReference type="EMBL" id="NEVH01008202">
    <property type="protein sequence ID" value="PNF34794.1"/>
    <property type="molecule type" value="Genomic_DNA"/>
</dbReference>
<evidence type="ECO:0000313" key="1">
    <source>
        <dbReference type="EMBL" id="PNF34794.1"/>
    </source>
</evidence>
<dbReference type="AlphaFoldDB" id="A0A2J7R1T3"/>
<name>A0A2J7R1T3_9NEOP</name>
<protein>
    <submittedName>
        <fullName evidence="1">Uncharacterized protein</fullName>
    </submittedName>
</protein>
<organism evidence="1 2">
    <name type="scientific">Cryptotermes secundus</name>
    <dbReference type="NCBI Taxonomy" id="105785"/>
    <lineage>
        <taxon>Eukaryota</taxon>
        <taxon>Metazoa</taxon>
        <taxon>Ecdysozoa</taxon>
        <taxon>Arthropoda</taxon>
        <taxon>Hexapoda</taxon>
        <taxon>Insecta</taxon>
        <taxon>Pterygota</taxon>
        <taxon>Neoptera</taxon>
        <taxon>Polyneoptera</taxon>
        <taxon>Dictyoptera</taxon>
        <taxon>Blattodea</taxon>
        <taxon>Blattoidea</taxon>
        <taxon>Termitoidae</taxon>
        <taxon>Kalotermitidae</taxon>
        <taxon>Cryptotermitinae</taxon>
        <taxon>Cryptotermes</taxon>
    </lineage>
</organism>
<keyword evidence="2" id="KW-1185">Reference proteome</keyword>
<comment type="caution">
    <text evidence="1">The sequence shown here is derived from an EMBL/GenBank/DDBJ whole genome shotgun (WGS) entry which is preliminary data.</text>
</comment>
<gene>
    <name evidence="1" type="ORF">B7P43_G03735</name>
</gene>
<reference evidence="1 2" key="1">
    <citation type="submission" date="2017-12" db="EMBL/GenBank/DDBJ databases">
        <title>Hemimetabolous genomes reveal molecular basis of termite eusociality.</title>
        <authorList>
            <person name="Harrison M.C."/>
            <person name="Jongepier E."/>
            <person name="Robertson H.M."/>
            <person name="Arning N."/>
            <person name="Bitard-Feildel T."/>
            <person name="Chao H."/>
            <person name="Childers C.P."/>
            <person name="Dinh H."/>
            <person name="Doddapaneni H."/>
            <person name="Dugan S."/>
            <person name="Gowin J."/>
            <person name="Greiner C."/>
            <person name="Han Y."/>
            <person name="Hu H."/>
            <person name="Hughes D.S.T."/>
            <person name="Huylmans A.-K."/>
            <person name="Kemena C."/>
            <person name="Kremer L.P.M."/>
            <person name="Lee S.L."/>
            <person name="Lopez-Ezquerra A."/>
            <person name="Mallet L."/>
            <person name="Monroy-Kuhn J.M."/>
            <person name="Moser A."/>
            <person name="Murali S.C."/>
            <person name="Muzny D.M."/>
            <person name="Otani S."/>
            <person name="Piulachs M.-D."/>
            <person name="Poelchau M."/>
            <person name="Qu J."/>
            <person name="Schaub F."/>
            <person name="Wada-Katsumata A."/>
            <person name="Worley K.C."/>
            <person name="Xie Q."/>
            <person name="Ylla G."/>
            <person name="Poulsen M."/>
            <person name="Gibbs R.A."/>
            <person name="Schal C."/>
            <person name="Richards S."/>
            <person name="Belles X."/>
            <person name="Korb J."/>
            <person name="Bornberg-Bauer E."/>
        </authorList>
    </citation>
    <scope>NUCLEOTIDE SEQUENCE [LARGE SCALE GENOMIC DNA]</scope>
    <source>
        <tissue evidence="1">Whole body</tissue>
    </source>
</reference>
<dbReference type="InParanoid" id="A0A2J7R1T3"/>
<evidence type="ECO:0000313" key="2">
    <source>
        <dbReference type="Proteomes" id="UP000235965"/>
    </source>
</evidence>